<accession>A0A974GZ90</accession>
<evidence type="ECO:0000313" key="1">
    <source>
        <dbReference type="EMBL" id="OCT56072.1"/>
    </source>
</evidence>
<protein>
    <submittedName>
        <fullName evidence="1">Uncharacterized protein</fullName>
    </submittedName>
</protein>
<feature type="non-terminal residue" evidence="1">
    <location>
        <position position="123"/>
    </location>
</feature>
<dbReference type="EMBL" id="KV467495">
    <property type="protein sequence ID" value="OCT56072.1"/>
    <property type="molecule type" value="Genomic_DNA"/>
</dbReference>
<dbReference type="AlphaFoldDB" id="A0A974GZ90"/>
<gene>
    <name evidence="1" type="ORF">XELAEV_180026382mg</name>
</gene>
<proteinExistence type="predicted"/>
<organism evidence="1">
    <name type="scientific">Xenopus laevis</name>
    <name type="common">African clawed frog</name>
    <dbReference type="NCBI Taxonomy" id="8355"/>
    <lineage>
        <taxon>Eukaryota</taxon>
        <taxon>Metazoa</taxon>
        <taxon>Chordata</taxon>
        <taxon>Craniata</taxon>
        <taxon>Vertebrata</taxon>
        <taxon>Euteleostomi</taxon>
        <taxon>Amphibia</taxon>
        <taxon>Batrachia</taxon>
        <taxon>Anura</taxon>
        <taxon>Pipoidea</taxon>
        <taxon>Pipidae</taxon>
        <taxon>Xenopodinae</taxon>
        <taxon>Xenopus</taxon>
        <taxon>Xenopus</taxon>
    </lineage>
</organism>
<dbReference type="Proteomes" id="UP000694892">
    <property type="component" value="Unassembled WGS sequence"/>
</dbReference>
<reference evidence="1" key="1">
    <citation type="submission" date="2016-05" db="EMBL/GenBank/DDBJ databases">
        <title>WGS assembly of Xenopus laevis.</title>
        <authorList>
            <person name="Session A."/>
            <person name="Uno Y."/>
            <person name="Kwon T."/>
            <person name="Chapman J."/>
            <person name="Toyoda A."/>
            <person name="Takahashi S."/>
            <person name="Fukui A."/>
            <person name="Hikosaka A."/>
            <person name="Putnam N."/>
            <person name="Stites J."/>
            <person name="Van Heeringen S."/>
            <person name="Quigley I."/>
            <person name="Heinz S."/>
            <person name="Hellsten U."/>
            <person name="Lyons J."/>
            <person name="Suzuki A."/>
            <person name="Kondo M."/>
            <person name="Ogino H."/>
            <person name="Ochi H."/>
            <person name="Bogdanovic O."/>
            <person name="Lister R."/>
            <person name="Georgiou G."/>
            <person name="Paranjpe S."/>
            <person name="Van Kruijsbergen I."/>
            <person name="Mozaffari S."/>
            <person name="Shu S."/>
            <person name="Schmutz J."/>
            <person name="Jenkins J."/>
            <person name="Grimwood J."/>
            <person name="Carlson J."/>
            <person name="Mitros T."/>
            <person name="Simakov O."/>
            <person name="Heald R."/>
            <person name="Miller K."/>
            <person name="Haudenschild C."/>
            <person name="Kuroki Y."/>
            <person name="Tanaka T."/>
            <person name="Michiue T."/>
            <person name="Watanabe M."/>
            <person name="Kinoshita T."/>
            <person name="Ohta Y."/>
            <person name="Mawaribuchi S."/>
            <person name="Suzuki Y."/>
            <person name="Haramoto Y."/>
            <person name="Yamamoto T."/>
            <person name="Takagi C."/>
            <person name="Kitzman J."/>
            <person name="Shendure J."/>
            <person name="Nakayama T."/>
            <person name="Izutsu Y."/>
            <person name="Robert J."/>
            <person name="Dichmann D."/>
            <person name="Flajnik M."/>
            <person name="Houston D."/>
            <person name="Marcotte E."/>
            <person name="Wallingford J."/>
            <person name="Ito Y."/>
            <person name="Asashima M."/>
            <person name="Ueno N."/>
            <person name="Matsuda Y."/>
            <person name="Jan Veenstra G."/>
            <person name="Fujiyama A."/>
            <person name="Harland R."/>
            <person name="Taira M."/>
            <person name="Rokhsar D.S."/>
        </authorList>
    </citation>
    <scope>NUCLEOTIDE SEQUENCE</scope>
    <source>
        <strain evidence="1">J</strain>
        <tissue evidence="1">Blood</tissue>
    </source>
</reference>
<feature type="non-terminal residue" evidence="1">
    <location>
        <position position="1"/>
    </location>
</feature>
<sequence length="123" mass="14385">MQPREFFYDADLALLDRWFFKFLLKPLGSTKISIGLFSREGESQYSWLIEELQSKRRCIEYFQEAVTKCQFAILYHSKTRGRINITDVTDALYDEELDTLSKNLGETLLSDIIISQLTNENSD</sequence>
<name>A0A974GZ90_XENLA</name>